<gene>
    <name evidence="2" type="ORF">C8F04DRAFT_1079220</name>
</gene>
<protein>
    <submittedName>
        <fullName evidence="2">Uncharacterized protein</fullName>
    </submittedName>
</protein>
<dbReference type="Proteomes" id="UP001218188">
    <property type="component" value="Unassembled WGS sequence"/>
</dbReference>
<dbReference type="EMBL" id="JARJCM010000016">
    <property type="protein sequence ID" value="KAJ7041553.1"/>
    <property type="molecule type" value="Genomic_DNA"/>
</dbReference>
<proteinExistence type="predicted"/>
<sequence length="90" mass="10152">YLLLSMSLVSSTVFLWVALEIDMYNITPFDTIFAYLAPFALPPLQDVCLACSPHIWGTVILCPVHPAHFLFGRDAVHETIRALSDFWVGR</sequence>
<name>A0AAD6TBX0_9AGAR</name>
<feature type="chain" id="PRO_5041916493" evidence="1">
    <location>
        <begin position="19"/>
        <end position="90"/>
    </location>
</feature>
<evidence type="ECO:0000256" key="1">
    <source>
        <dbReference type="SAM" id="SignalP"/>
    </source>
</evidence>
<feature type="non-terminal residue" evidence="2">
    <location>
        <position position="90"/>
    </location>
</feature>
<reference evidence="2" key="1">
    <citation type="submission" date="2023-03" db="EMBL/GenBank/DDBJ databases">
        <title>Massive genome expansion in bonnet fungi (Mycena s.s.) driven by repeated elements and novel gene families across ecological guilds.</title>
        <authorList>
            <consortium name="Lawrence Berkeley National Laboratory"/>
            <person name="Harder C.B."/>
            <person name="Miyauchi S."/>
            <person name="Viragh M."/>
            <person name="Kuo A."/>
            <person name="Thoen E."/>
            <person name="Andreopoulos B."/>
            <person name="Lu D."/>
            <person name="Skrede I."/>
            <person name="Drula E."/>
            <person name="Henrissat B."/>
            <person name="Morin E."/>
            <person name="Kohler A."/>
            <person name="Barry K."/>
            <person name="LaButti K."/>
            <person name="Morin E."/>
            <person name="Salamov A."/>
            <person name="Lipzen A."/>
            <person name="Mereny Z."/>
            <person name="Hegedus B."/>
            <person name="Baldrian P."/>
            <person name="Stursova M."/>
            <person name="Weitz H."/>
            <person name="Taylor A."/>
            <person name="Grigoriev I.V."/>
            <person name="Nagy L.G."/>
            <person name="Martin F."/>
            <person name="Kauserud H."/>
        </authorList>
    </citation>
    <scope>NUCLEOTIDE SEQUENCE</scope>
    <source>
        <strain evidence="2">CBHHK200</strain>
    </source>
</reference>
<feature type="signal peptide" evidence="1">
    <location>
        <begin position="1"/>
        <end position="18"/>
    </location>
</feature>
<keyword evidence="1" id="KW-0732">Signal</keyword>
<keyword evidence="3" id="KW-1185">Reference proteome</keyword>
<dbReference type="AlphaFoldDB" id="A0AAD6TBX0"/>
<accession>A0AAD6TBX0</accession>
<comment type="caution">
    <text evidence="2">The sequence shown here is derived from an EMBL/GenBank/DDBJ whole genome shotgun (WGS) entry which is preliminary data.</text>
</comment>
<evidence type="ECO:0000313" key="3">
    <source>
        <dbReference type="Proteomes" id="UP001218188"/>
    </source>
</evidence>
<organism evidence="2 3">
    <name type="scientific">Mycena alexandri</name>
    <dbReference type="NCBI Taxonomy" id="1745969"/>
    <lineage>
        <taxon>Eukaryota</taxon>
        <taxon>Fungi</taxon>
        <taxon>Dikarya</taxon>
        <taxon>Basidiomycota</taxon>
        <taxon>Agaricomycotina</taxon>
        <taxon>Agaricomycetes</taxon>
        <taxon>Agaricomycetidae</taxon>
        <taxon>Agaricales</taxon>
        <taxon>Marasmiineae</taxon>
        <taxon>Mycenaceae</taxon>
        <taxon>Mycena</taxon>
    </lineage>
</organism>
<evidence type="ECO:0000313" key="2">
    <source>
        <dbReference type="EMBL" id="KAJ7041553.1"/>
    </source>
</evidence>